<feature type="transmembrane region" description="Helical" evidence="6">
    <location>
        <begin position="208"/>
        <end position="227"/>
    </location>
</feature>
<dbReference type="PANTHER" id="PTHR33048:SF96">
    <property type="entry name" value="INTEGRAL MEMBRANE PROTEIN"/>
    <property type="match status" value="1"/>
</dbReference>
<feature type="transmembrane region" description="Helical" evidence="6">
    <location>
        <begin position="42"/>
        <end position="67"/>
    </location>
</feature>
<accession>A0A0A1T6K5</accession>
<evidence type="ECO:0000256" key="3">
    <source>
        <dbReference type="ARBA" id="ARBA00022989"/>
    </source>
</evidence>
<dbReference type="HOGENOM" id="CLU_028200_3_4_1"/>
<keyword evidence="3 6" id="KW-1133">Transmembrane helix</keyword>
<feature type="transmembrane region" description="Helical" evidence="6">
    <location>
        <begin position="174"/>
        <end position="196"/>
    </location>
</feature>
<keyword evidence="2 6" id="KW-0812">Transmembrane</keyword>
<proteinExistence type="inferred from homology"/>
<comment type="similarity">
    <text evidence="5">Belongs to the SAT4 family.</text>
</comment>
<feature type="domain" description="Rhodopsin" evidence="7">
    <location>
        <begin position="26"/>
        <end position="271"/>
    </location>
</feature>
<evidence type="ECO:0000259" key="7">
    <source>
        <dbReference type="Pfam" id="PF20684"/>
    </source>
</evidence>
<feature type="transmembrane region" description="Helical" evidence="6">
    <location>
        <begin position="247"/>
        <end position="269"/>
    </location>
</feature>
<dbReference type="EMBL" id="CDHN01000001">
    <property type="protein sequence ID" value="CEJ80984.1"/>
    <property type="molecule type" value="Genomic_DNA"/>
</dbReference>
<feature type="transmembrane region" description="Helical" evidence="6">
    <location>
        <begin position="87"/>
        <end position="108"/>
    </location>
</feature>
<comment type="subcellular location">
    <subcellularLocation>
        <location evidence="1">Membrane</location>
        <topology evidence="1">Multi-pass membrane protein</topology>
    </subcellularLocation>
</comment>
<gene>
    <name evidence="8" type="ORF">VHEMI01139</name>
</gene>
<evidence type="ECO:0000313" key="9">
    <source>
        <dbReference type="Proteomes" id="UP000039046"/>
    </source>
</evidence>
<dbReference type="AlphaFoldDB" id="A0A0A1T6K5"/>
<dbReference type="Pfam" id="PF20684">
    <property type="entry name" value="Fung_rhodopsin"/>
    <property type="match status" value="1"/>
</dbReference>
<keyword evidence="9" id="KW-1185">Reference proteome</keyword>
<reference evidence="8 9" key="1">
    <citation type="journal article" date="2015" name="Genome Announc.">
        <title>Draft Genome Sequence and Gene Annotation of the Entomopathogenic Fungus Verticillium hemipterigenum.</title>
        <authorList>
            <person name="Horn F."/>
            <person name="Habel A."/>
            <person name="Scharf D.H."/>
            <person name="Dworschak J."/>
            <person name="Brakhage A.A."/>
            <person name="Guthke R."/>
            <person name="Hertweck C."/>
            <person name="Linde J."/>
        </authorList>
    </citation>
    <scope>NUCLEOTIDE SEQUENCE [LARGE SCALE GENOMIC DNA]</scope>
</reference>
<dbReference type="GO" id="GO:0016020">
    <property type="term" value="C:membrane"/>
    <property type="evidence" value="ECO:0007669"/>
    <property type="project" value="UniProtKB-SubCell"/>
</dbReference>
<organism evidence="8 9">
    <name type="scientific">[Torrubiella] hemipterigena</name>
    <dbReference type="NCBI Taxonomy" id="1531966"/>
    <lineage>
        <taxon>Eukaryota</taxon>
        <taxon>Fungi</taxon>
        <taxon>Dikarya</taxon>
        <taxon>Ascomycota</taxon>
        <taxon>Pezizomycotina</taxon>
        <taxon>Sordariomycetes</taxon>
        <taxon>Hypocreomycetidae</taxon>
        <taxon>Hypocreales</taxon>
        <taxon>Clavicipitaceae</taxon>
        <taxon>Clavicipitaceae incertae sedis</taxon>
        <taxon>'Torrubiella' clade</taxon>
    </lineage>
</organism>
<dbReference type="OrthoDB" id="3936451at2759"/>
<dbReference type="InterPro" id="IPR049326">
    <property type="entry name" value="Rhodopsin_dom_fungi"/>
</dbReference>
<evidence type="ECO:0000256" key="5">
    <source>
        <dbReference type="ARBA" id="ARBA00038359"/>
    </source>
</evidence>
<evidence type="ECO:0000256" key="4">
    <source>
        <dbReference type="ARBA" id="ARBA00023136"/>
    </source>
</evidence>
<dbReference type="InterPro" id="IPR052337">
    <property type="entry name" value="SAT4-like"/>
</dbReference>
<evidence type="ECO:0000256" key="6">
    <source>
        <dbReference type="SAM" id="Phobius"/>
    </source>
</evidence>
<protein>
    <recommendedName>
        <fullName evidence="7">Rhodopsin domain-containing protein</fullName>
    </recommendedName>
</protein>
<keyword evidence="4 6" id="KW-0472">Membrane</keyword>
<feature type="transmembrane region" description="Helical" evidence="6">
    <location>
        <begin position="6"/>
        <end position="30"/>
    </location>
</feature>
<dbReference type="PANTHER" id="PTHR33048">
    <property type="entry name" value="PTH11-LIKE INTEGRAL MEMBRANE PROTEIN (AFU_ORTHOLOGUE AFUA_5G11245)"/>
    <property type="match status" value="1"/>
</dbReference>
<evidence type="ECO:0000256" key="1">
    <source>
        <dbReference type="ARBA" id="ARBA00004141"/>
    </source>
</evidence>
<feature type="transmembrane region" description="Helical" evidence="6">
    <location>
        <begin position="120"/>
        <end position="139"/>
    </location>
</feature>
<evidence type="ECO:0000256" key="2">
    <source>
        <dbReference type="ARBA" id="ARBA00022692"/>
    </source>
</evidence>
<name>A0A0A1T6K5_9HYPO</name>
<sequence length="354" mass="39501">MSDDRGPQIAGVVIALYVASVITGGLRFYTHAVITKRFYIEDYLTMVALLLYTVYTVFGIMAVGYGLGKHTDMVEPDHHPTAIMFRWLASIIYIFISVLTKWIIGLFLLHICPGKRWRQITIWVIMVSVSVFTGIYIVLDIISCQPIRFEWTRHAENPEPGTCHAPKFATISTYIAAGLNIIADWILPILPATLVWKAQLDRRVKISVIVLLCLGSIASIATIVRIPYAKGYLNNPDYLYTSTDICIWSTVEIGIALTAASLATLKPLLRKMNLFNMSEIASYGANSQRHTTDGGNFSKNRVSHISNKGLRQSPVGAQEPWTPNTIKELVELEYVATGDSASNKSTEKHPWTHV</sequence>
<dbReference type="Proteomes" id="UP000039046">
    <property type="component" value="Unassembled WGS sequence"/>
</dbReference>
<evidence type="ECO:0000313" key="8">
    <source>
        <dbReference type="EMBL" id="CEJ80984.1"/>
    </source>
</evidence>
<dbReference type="STRING" id="1531966.A0A0A1T6K5"/>